<sequence>MIFSLYFQIILSLSFSFLFHLFNFKKHFHSFFITTNNNHKCSNPNPNPNPNRPVSSKSKLLISLPPSPTIHDMVCTESIGFESTQLVDDYDYSIIDENIEGDEDDHDEYCSKNTTVVEEEEGVNGNNMFPPPLSSLGGNGLPRYILIPVRMNGRLQLNKMSVKRPKTVYADREDGRLRLFLVTDECHMEEEEEEMVEENRYDYEEDDRVREWNDNEKYRKRYHCHQQLVNNHIHGSHGNLLMYGVGIV</sequence>
<evidence type="ECO:0000259" key="3">
    <source>
        <dbReference type="Pfam" id="PF11250"/>
    </source>
</evidence>
<dbReference type="InterPro" id="IPR021410">
    <property type="entry name" value="FAF"/>
</dbReference>
<feature type="domain" description="FAF" evidence="3">
    <location>
        <begin position="129"/>
        <end position="181"/>
    </location>
</feature>
<dbReference type="Pfam" id="PF11250">
    <property type="entry name" value="FAF"/>
    <property type="match status" value="1"/>
</dbReference>
<feature type="transmembrane region" description="Helical" evidence="2">
    <location>
        <begin position="6"/>
        <end position="24"/>
    </location>
</feature>
<evidence type="ECO:0000313" key="4">
    <source>
        <dbReference type="EMBL" id="CAI8603397.1"/>
    </source>
</evidence>
<name>A0AAV0ZZQ1_VICFA</name>
<gene>
    <name evidence="4" type="ORF">VFH_III084760</name>
</gene>
<keyword evidence="2" id="KW-0812">Transmembrane</keyword>
<keyword evidence="2" id="KW-1133">Transmembrane helix</keyword>
<dbReference type="AlphaFoldDB" id="A0AAV0ZZQ1"/>
<protein>
    <recommendedName>
        <fullName evidence="3">FAF domain-containing protein</fullName>
    </recommendedName>
</protein>
<proteinExistence type="inferred from homology"/>
<keyword evidence="5" id="KW-1185">Reference proteome</keyword>
<dbReference type="PANTHER" id="PTHR33155:SF26">
    <property type="entry name" value="DUF3049 FAMILY PROTEIN"/>
    <property type="match status" value="1"/>
</dbReference>
<organism evidence="4 5">
    <name type="scientific">Vicia faba</name>
    <name type="common">Broad bean</name>
    <name type="synonym">Faba vulgaris</name>
    <dbReference type="NCBI Taxonomy" id="3906"/>
    <lineage>
        <taxon>Eukaryota</taxon>
        <taxon>Viridiplantae</taxon>
        <taxon>Streptophyta</taxon>
        <taxon>Embryophyta</taxon>
        <taxon>Tracheophyta</taxon>
        <taxon>Spermatophyta</taxon>
        <taxon>Magnoliopsida</taxon>
        <taxon>eudicotyledons</taxon>
        <taxon>Gunneridae</taxon>
        <taxon>Pentapetalae</taxon>
        <taxon>rosids</taxon>
        <taxon>fabids</taxon>
        <taxon>Fabales</taxon>
        <taxon>Fabaceae</taxon>
        <taxon>Papilionoideae</taxon>
        <taxon>50 kb inversion clade</taxon>
        <taxon>NPAAA clade</taxon>
        <taxon>Hologalegina</taxon>
        <taxon>IRL clade</taxon>
        <taxon>Fabeae</taxon>
        <taxon>Vicia</taxon>
    </lineage>
</organism>
<dbReference type="Proteomes" id="UP001157006">
    <property type="component" value="Chromosome 3"/>
</dbReference>
<comment type="similarity">
    <text evidence="1">Belongs to the fantastic four family.</text>
</comment>
<keyword evidence="2" id="KW-0472">Membrane</keyword>
<accession>A0AAV0ZZQ1</accession>
<evidence type="ECO:0000313" key="5">
    <source>
        <dbReference type="Proteomes" id="UP001157006"/>
    </source>
</evidence>
<evidence type="ECO:0000256" key="2">
    <source>
        <dbReference type="SAM" id="Phobius"/>
    </source>
</evidence>
<dbReference type="EMBL" id="OX451738">
    <property type="protein sequence ID" value="CAI8603397.1"/>
    <property type="molecule type" value="Genomic_DNA"/>
</dbReference>
<reference evidence="4 5" key="1">
    <citation type="submission" date="2023-01" db="EMBL/GenBank/DDBJ databases">
        <authorList>
            <person name="Kreplak J."/>
        </authorList>
    </citation>
    <scope>NUCLEOTIDE SEQUENCE [LARGE SCALE GENOMIC DNA]</scope>
</reference>
<dbReference type="InterPro" id="IPR046431">
    <property type="entry name" value="FAF_dom"/>
</dbReference>
<dbReference type="PANTHER" id="PTHR33155">
    <property type="entry name" value="FANTASTIC FOUR-LIKE PROTEIN (DUF3049)"/>
    <property type="match status" value="1"/>
</dbReference>
<evidence type="ECO:0000256" key="1">
    <source>
        <dbReference type="ARBA" id="ARBA00008690"/>
    </source>
</evidence>